<evidence type="ECO:0000313" key="1">
    <source>
        <dbReference type="EMBL" id="EEG31847.1"/>
    </source>
</evidence>
<evidence type="ECO:0000313" key="2">
    <source>
        <dbReference type="Proteomes" id="UP000003340"/>
    </source>
</evidence>
<protein>
    <submittedName>
        <fullName evidence="1">Uncharacterized protein</fullName>
    </submittedName>
</protein>
<dbReference type="HOGENOM" id="CLU_2952192_0_0_9"/>
<dbReference type="Proteomes" id="UP000003340">
    <property type="component" value="Unassembled WGS sequence"/>
</dbReference>
<name>C0E9D7_9FIRM</name>
<proteinExistence type="predicted"/>
<reference evidence="1 2" key="1">
    <citation type="submission" date="2009-01" db="EMBL/GenBank/DDBJ databases">
        <authorList>
            <person name="Fulton L."/>
            <person name="Clifton S."/>
            <person name="Fulton B."/>
            <person name="Xu J."/>
            <person name="Minx P."/>
            <person name="Pepin K.H."/>
            <person name="Johnson M."/>
            <person name="Bhonagiri V."/>
            <person name="Nash W.E."/>
            <person name="Mardis E.R."/>
            <person name="Wilson R.K."/>
        </authorList>
    </citation>
    <scope>NUCLEOTIDE SEQUENCE [LARGE SCALE GENOMIC DNA]</scope>
    <source>
        <strain evidence="1 2">DSM 5476</strain>
    </source>
</reference>
<reference evidence="1 2" key="2">
    <citation type="submission" date="2009-02" db="EMBL/GenBank/DDBJ databases">
        <title>Draft genome sequence of Clostridium methylpentosum (DSM 5476).</title>
        <authorList>
            <person name="Sudarsanam P."/>
            <person name="Ley R."/>
            <person name="Guruge J."/>
            <person name="Turnbaugh P.J."/>
            <person name="Mahowald M."/>
            <person name="Liep D."/>
            <person name="Gordon J."/>
        </authorList>
    </citation>
    <scope>NUCLEOTIDE SEQUENCE [LARGE SCALE GENOMIC DNA]</scope>
    <source>
        <strain evidence="1 2">DSM 5476</strain>
    </source>
</reference>
<comment type="caution">
    <text evidence="1">The sequence shown here is derived from an EMBL/GenBank/DDBJ whole genome shotgun (WGS) entry which is preliminary data.</text>
</comment>
<organism evidence="1 2">
    <name type="scientific">[Clostridium] methylpentosum DSM 5476</name>
    <dbReference type="NCBI Taxonomy" id="537013"/>
    <lineage>
        <taxon>Bacteria</taxon>
        <taxon>Bacillati</taxon>
        <taxon>Bacillota</taxon>
        <taxon>Clostridia</taxon>
        <taxon>Eubacteriales</taxon>
        <taxon>Oscillospiraceae</taxon>
        <taxon>Oscillospiraceae incertae sedis</taxon>
    </lineage>
</organism>
<sequence>MYFGRIAGTFLLLYYKLIRKQRPFYKLIEKAVFCTRLSTVIWVFVEKYRGVFVQKLKLF</sequence>
<keyword evidence="2" id="KW-1185">Reference proteome</keyword>
<gene>
    <name evidence="1" type="ORF">CLOSTMETH_00435</name>
</gene>
<dbReference type="AlphaFoldDB" id="C0E9D7"/>
<dbReference type="EMBL" id="ACEC01000020">
    <property type="protein sequence ID" value="EEG31847.1"/>
    <property type="molecule type" value="Genomic_DNA"/>
</dbReference>
<accession>C0E9D7</accession>